<keyword evidence="3 9" id="KW-0548">Nucleotidyltransferase</keyword>
<evidence type="ECO:0000256" key="1">
    <source>
        <dbReference type="ARBA" id="ARBA00012417"/>
    </source>
</evidence>
<evidence type="ECO:0000313" key="9">
    <source>
        <dbReference type="EMBL" id="HJB59933.1"/>
    </source>
</evidence>
<keyword evidence="2 9" id="KW-0808">Transferase</keyword>
<dbReference type="EC" id="2.7.7.7" evidence="1"/>
<proteinExistence type="inferred from homology"/>
<dbReference type="Pfam" id="PF21694">
    <property type="entry name" value="DNA_pol3_delta_C"/>
    <property type="match status" value="1"/>
</dbReference>
<dbReference type="InterPro" id="IPR048466">
    <property type="entry name" value="DNA_pol3_delta-like_C"/>
</dbReference>
<dbReference type="GO" id="GO:0003677">
    <property type="term" value="F:DNA binding"/>
    <property type="evidence" value="ECO:0007669"/>
    <property type="project" value="InterPro"/>
</dbReference>
<dbReference type="InterPro" id="IPR027417">
    <property type="entry name" value="P-loop_NTPase"/>
</dbReference>
<gene>
    <name evidence="9" type="primary">holA</name>
    <name evidence="9" type="ORF">H9771_09840</name>
</gene>
<reference evidence="9" key="1">
    <citation type="journal article" date="2021" name="PeerJ">
        <title>Extensive microbial diversity within the chicken gut microbiome revealed by metagenomics and culture.</title>
        <authorList>
            <person name="Gilroy R."/>
            <person name="Ravi A."/>
            <person name="Getino M."/>
            <person name="Pursley I."/>
            <person name="Horton D.L."/>
            <person name="Alikhan N.F."/>
            <person name="Baker D."/>
            <person name="Gharbi K."/>
            <person name="Hall N."/>
            <person name="Watson M."/>
            <person name="Adriaenssens E.M."/>
            <person name="Foster-Nyarko E."/>
            <person name="Jarju S."/>
            <person name="Secka A."/>
            <person name="Antonio M."/>
            <person name="Oren A."/>
            <person name="Chaudhuri R.R."/>
            <person name="La Ragione R."/>
            <person name="Hildebrand F."/>
            <person name="Pallen M.J."/>
        </authorList>
    </citation>
    <scope>NUCLEOTIDE SEQUENCE</scope>
    <source>
        <strain evidence="9">ChiHjej9B8-13557</strain>
    </source>
</reference>
<comment type="similarity">
    <text evidence="6">Belongs to the DNA polymerase HolA subunit family.</text>
</comment>
<accession>A0A9D2MH44</accession>
<dbReference type="InterPro" id="IPR005790">
    <property type="entry name" value="DNA_polIII_delta"/>
</dbReference>
<dbReference type="Proteomes" id="UP000824211">
    <property type="component" value="Unassembled WGS sequence"/>
</dbReference>
<comment type="caution">
    <text evidence="9">The sequence shown here is derived from an EMBL/GenBank/DDBJ whole genome shotgun (WGS) entry which is preliminary data.</text>
</comment>
<dbReference type="GO" id="GO:0009360">
    <property type="term" value="C:DNA polymerase III complex"/>
    <property type="evidence" value="ECO:0007669"/>
    <property type="project" value="TreeGrafter"/>
</dbReference>
<reference evidence="9" key="2">
    <citation type="submission" date="2021-04" db="EMBL/GenBank/DDBJ databases">
        <authorList>
            <person name="Gilroy R."/>
        </authorList>
    </citation>
    <scope>NUCLEOTIDE SEQUENCE</scope>
    <source>
        <strain evidence="9">ChiHjej9B8-13557</strain>
    </source>
</reference>
<evidence type="ECO:0000313" key="10">
    <source>
        <dbReference type="Proteomes" id="UP000824211"/>
    </source>
</evidence>
<dbReference type="NCBIfam" id="TIGR01128">
    <property type="entry name" value="holA"/>
    <property type="match status" value="1"/>
</dbReference>
<evidence type="ECO:0000259" key="8">
    <source>
        <dbReference type="Pfam" id="PF21694"/>
    </source>
</evidence>
<evidence type="ECO:0000256" key="3">
    <source>
        <dbReference type="ARBA" id="ARBA00022695"/>
    </source>
</evidence>
<dbReference type="SUPFAM" id="SSF48019">
    <property type="entry name" value="post-AAA+ oligomerization domain-like"/>
    <property type="match status" value="1"/>
</dbReference>
<evidence type="ECO:0000256" key="5">
    <source>
        <dbReference type="ARBA" id="ARBA00022932"/>
    </source>
</evidence>
<evidence type="ECO:0000256" key="4">
    <source>
        <dbReference type="ARBA" id="ARBA00022705"/>
    </source>
</evidence>
<dbReference type="AlphaFoldDB" id="A0A9D2MH44"/>
<dbReference type="EMBL" id="DWXX01000187">
    <property type="protein sequence ID" value="HJB59933.1"/>
    <property type="molecule type" value="Genomic_DNA"/>
</dbReference>
<dbReference type="Gene3D" id="3.40.50.300">
    <property type="entry name" value="P-loop containing nucleotide triphosphate hydrolases"/>
    <property type="match status" value="1"/>
</dbReference>
<evidence type="ECO:0000256" key="6">
    <source>
        <dbReference type="ARBA" id="ARBA00034754"/>
    </source>
</evidence>
<protein>
    <recommendedName>
        <fullName evidence="1">DNA-directed DNA polymerase</fullName>
        <ecNumber evidence="1">2.7.7.7</ecNumber>
    </recommendedName>
</protein>
<evidence type="ECO:0000256" key="7">
    <source>
        <dbReference type="ARBA" id="ARBA00049244"/>
    </source>
</evidence>
<dbReference type="PANTHER" id="PTHR34388">
    <property type="entry name" value="DNA POLYMERASE III SUBUNIT DELTA"/>
    <property type="match status" value="1"/>
</dbReference>
<feature type="domain" description="DNA polymerase III delta subunit-like C-terminal" evidence="8">
    <location>
        <begin position="217"/>
        <end position="337"/>
    </location>
</feature>
<dbReference type="SUPFAM" id="SSF52540">
    <property type="entry name" value="P-loop containing nucleoside triphosphate hydrolases"/>
    <property type="match status" value="1"/>
</dbReference>
<dbReference type="GO" id="GO:0003887">
    <property type="term" value="F:DNA-directed DNA polymerase activity"/>
    <property type="evidence" value="ECO:0007669"/>
    <property type="project" value="UniProtKB-KW"/>
</dbReference>
<keyword evidence="4" id="KW-0235">DNA replication</keyword>
<keyword evidence="5" id="KW-0239">DNA-directed DNA polymerase</keyword>
<dbReference type="Gene3D" id="1.10.8.60">
    <property type="match status" value="1"/>
</dbReference>
<comment type="catalytic activity">
    <reaction evidence="7">
        <text>DNA(n) + a 2'-deoxyribonucleoside 5'-triphosphate = DNA(n+1) + diphosphate</text>
        <dbReference type="Rhea" id="RHEA:22508"/>
        <dbReference type="Rhea" id="RHEA-COMP:17339"/>
        <dbReference type="Rhea" id="RHEA-COMP:17340"/>
        <dbReference type="ChEBI" id="CHEBI:33019"/>
        <dbReference type="ChEBI" id="CHEBI:61560"/>
        <dbReference type="ChEBI" id="CHEBI:173112"/>
        <dbReference type="EC" id="2.7.7.7"/>
    </reaction>
</comment>
<name>A0A9D2MH44_9FIRM</name>
<organism evidence="9 10">
    <name type="scientific">Candidatus Faecalibacterium faecipullorum</name>
    <dbReference type="NCBI Taxonomy" id="2838578"/>
    <lineage>
        <taxon>Bacteria</taxon>
        <taxon>Bacillati</taxon>
        <taxon>Bacillota</taxon>
        <taxon>Clostridia</taxon>
        <taxon>Eubacteriales</taxon>
        <taxon>Oscillospiraceae</taxon>
        <taxon>Faecalibacterium</taxon>
    </lineage>
</organism>
<sequence>MAAQTKWEELAQNGCGVFYFYSTEPYLVRRQVRRACALLAAGQQEDGEEPTVLDGPAPDVEQVMMAAGTISFFGTRRVVCLPELDPAAYGEKDLEALTDTLISLENAVAVLGSVFEADRSGKARPGKRAQRLIDACRKLGWAEELAKPGPVQLRQMLADRAAAQGAELTGPAAAALLERCGEDLCLLENEVDKLAAAAGYRTITPALVAGMGVLNLEADVFEMVRMVTARNAAAACKKLRALLRLGQEPIAVTAALIGSYVDLYRVKLGQQKKKSYSAVFKDFGYKGSDYRLKRSAQTAAGYTLEQLDGCLRILLELDSALKSSPADSAALLEAALCSLALQGGPASARREVRR</sequence>
<dbReference type="GO" id="GO:0006261">
    <property type="term" value="P:DNA-templated DNA replication"/>
    <property type="evidence" value="ECO:0007669"/>
    <property type="project" value="TreeGrafter"/>
</dbReference>
<dbReference type="InterPro" id="IPR008921">
    <property type="entry name" value="DNA_pol3_clamp-load_cplx_C"/>
</dbReference>
<evidence type="ECO:0000256" key="2">
    <source>
        <dbReference type="ARBA" id="ARBA00022679"/>
    </source>
</evidence>
<dbReference type="Gene3D" id="1.20.272.10">
    <property type="match status" value="1"/>
</dbReference>
<dbReference type="PANTHER" id="PTHR34388:SF1">
    <property type="entry name" value="DNA POLYMERASE III SUBUNIT DELTA"/>
    <property type="match status" value="1"/>
</dbReference>